<gene>
    <name evidence="3" type="ORF">FisN_19Lh042</name>
</gene>
<keyword evidence="1" id="KW-0472">Membrane</keyword>
<dbReference type="Proteomes" id="UP000198406">
    <property type="component" value="Unassembled WGS sequence"/>
</dbReference>
<proteinExistence type="predicted"/>
<dbReference type="InParanoid" id="A0A1Z5JR20"/>
<dbReference type="Pfam" id="PF13524">
    <property type="entry name" value="Glyco_trans_1_2"/>
    <property type="match status" value="1"/>
</dbReference>
<feature type="transmembrane region" description="Helical" evidence="1">
    <location>
        <begin position="12"/>
        <end position="31"/>
    </location>
</feature>
<keyword evidence="1" id="KW-1133">Transmembrane helix</keyword>
<dbReference type="EMBL" id="BDSP01000106">
    <property type="protein sequence ID" value="GAX16464.1"/>
    <property type="molecule type" value="Genomic_DNA"/>
</dbReference>
<dbReference type="Gene3D" id="3.90.550.50">
    <property type="match status" value="1"/>
</dbReference>
<dbReference type="OrthoDB" id="202164at2759"/>
<evidence type="ECO:0000259" key="2">
    <source>
        <dbReference type="Pfam" id="PF13524"/>
    </source>
</evidence>
<dbReference type="InterPro" id="IPR055259">
    <property type="entry name" value="YkvP/CgeB_Glyco_trans-like"/>
</dbReference>
<evidence type="ECO:0000256" key="1">
    <source>
        <dbReference type="SAM" id="Phobius"/>
    </source>
</evidence>
<accession>A0A1Z5JR20</accession>
<sequence length="791" mass="90813">MKHCKGRRRRWMAAGLLPMVMAISVGLQFWYASRVTPMLPATTHDTNFAFSDEKITHLLPITVRNASVSPTNMTPFSLSLSSSNLTIDILSIGSVSRPENLQAQRETMGRYVRSFTGVTEADDHSEPHCALTRQDAQAIAEHCKIPRDKGSEPPSLDQPYSVLYLRRQVYAQWSGFLSKRENPGGWLCAQKRANDGLQMVLRRLRQPSATLPDYLLLIDDDTFIDIPQLSYYLQAIYPDSRNPLVMAGCLIRFRESFTIPFGGFGTFLSKGALMRLFTPISCANVTALAPSDDDFIKNACYRQQQNLFGERQYFQEGMSLTELMHAYVSTHRFADHASWTNESSYCVHSDWVWGYFFNYYNVGNSLDHPKHPQSYNKMTSYRLSEQYAMKWGLTIQQRMAIEGQCRYTKTCPPEAHMCHYVTADQIRQEGQRVFEEPKWVTHDPQQSIPIFLYPFLNHTIEHELKHFLYDGIQKSSRLTLTKDHTSAPLWIVDVRRAGFSSKNFCNRFVQLARTNLGQKRVVIFVYWDDEPIDHFWDCYRATRVLDSTTVFRYKRSIVNGRQWNETLQFVDPGSIIKFGNWRDHSGGPVRHIGYGVRSDTVDGVESILKGASIWDIERPVHVSHFWPLPGQGDKDVHRGKASHLRDAVSSAIHDKLSQTHEVFLGVTGQAQETGRNTAQSTYMQKMLQSKIVVVSQKDNWEDHYRLMEALVSGAMVMTDPMLTLPNELQGNVSIVIYHSLDELVTKAQYYLDHEDERIAIAKAGYHVAMNHYRSWHLVERMVSEVRGVPFE</sequence>
<organism evidence="3 4">
    <name type="scientific">Fistulifera solaris</name>
    <name type="common">Oleaginous diatom</name>
    <dbReference type="NCBI Taxonomy" id="1519565"/>
    <lineage>
        <taxon>Eukaryota</taxon>
        <taxon>Sar</taxon>
        <taxon>Stramenopiles</taxon>
        <taxon>Ochrophyta</taxon>
        <taxon>Bacillariophyta</taxon>
        <taxon>Bacillariophyceae</taxon>
        <taxon>Bacillariophycidae</taxon>
        <taxon>Naviculales</taxon>
        <taxon>Naviculaceae</taxon>
        <taxon>Fistulifera</taxon>
    </lineage>
</organism>
<dbReference type="AlphaFoldDB" id="A0A1Z5JR20"/>
<reference evidence="3 4" key="1">
    <citation type="journal article" date="2015" name="Plant Cell">
        <title>Oil accumulation by the oleaginous diatom Fistulifera solaris as revealed by the genome and transcriptome.</title>
        <authorList>
            <person name="Tanaka T."/>
            <person name="Maeda Y."/>
            <person name="Veluchamy A."/>
            <person name="Tanaka M."/>
            <person name="Abida H."/>
            <person name="Marechal E."/>
            <person name="Bowler C."/>
            <person name="Muto M."/>
            <person name="Sunaga Y."/>
            <person name="Tanaka M."/>
            <person name="Yoshino T."/>
            <person name="Taniguchi T."/>
            <person name="Fukuda Y."/>
            <person name="Nemoto M."/>
            <person name="Matsumoto M."/>
            <person name="Wong P.S."/>
            <person name="Aburatani S."/>
            <person name="Fujibuchi W."/>
        </authorList>
    </citation>
    <scope>NUCLEOTIDE SEQUENCE [LARGE SCALE GENOMIC DNA]</scope>
    <source>
        <strain evidence="3 4">JPCC DA0580</strain>
    </source>
</reference>
<feature type="domain" description="Spore protein YkvP/CgeB glycosyl transferase-like" evidence="2">
    <location>
        <begin position="668"/>
        <end position="781"/>
    </location>
</feature>
<evidence type="ECO:0000313" key="3">
    <source>
        <dbReference type="EMBL" id="GAX16464.1"/>
    </source>
</evidence>
<protein>
    <recommendedName>
        <fullName evidence="2">Spore protein YkvP/CgeB glycosyl transferase-like domain-containing protein</fullName>
    </recommendedName>
</protein>
<keyword evidence="1" id="KW-0812">Transmembrane</keyword>
<comment type="caution">
    <text evidence="3">The sequence shown here is derived from an EMBL/GenBank/DDBJ whole genome shotgun (WGS) entry which is preliminary data.</text>
</comment>
<keyword evidence="4" id="KW-1185">Reference proteome</keyword>
<name>A0A1Z5JR20_FISSO</name>
<evidence type="ECO:0000313" key="4">
    <source>
        <dbReference type="Proteomes" id="UP000198406"/>
    </source>
</evidence>